<reference evidence="3 4" key="1">
    <citation type="submission" date="2020-01" db="EMBL/GenBank/DDBJ databases">
        <authorList>
            <consortium name="DOE Joint Genome Institute"/>
            <person name="Haridas S."/>
            <person name="Albert R."/>
            <person name="Binder M."/>
            <person name="Bloem J."/>
            <person name="Labutti K."/>
            <person name="Salamov A."/>
            <person name="Andreopoulos B."/>
            <person name="Baker S.E."/>
            <person name="Barry K."/>
            <person name="Bills G."/>
            <person name="Bluhm B.H."/>
            <person name="Cannon C."/>
            <person name="Castanera R."/>
            <person name="Culley D.E."/>
            <person name="Daum C."/>
            <person name="Ezra D."/>
            <person name="Gonzalez J.B."/>
            <person name="Henrissat B."/>
            <person name="Kuo A."/>
            <person name="Liang C."/>
            <person name="Lipzen A."/>
            <person name="Lutzoni F."/>
            <person name="Magnuson J."/>
            <person name="Mondo S."/>
            <person name="Nolan M."/>
            <person name="Ohm R."/>
            <person name="Pangilinan J."/>
            <person name="Park H.-J.H."/>
            <person name="Ramirez L."/>
            <person name="Alfaro M."/>
            <person name="Sun H."/>
            <person name="Tritt A."/>
            <person name="Yoshinaga Y."/>
            <person name="Zwiers L.-H.L."/>
            <person name="Turgeon B.G."/>
            <person name="Goodwin S.B."/>
            <person name="Spatafora J.W."/>
            <person name="Crous P.W."/>
            <person name="Grigoriev I.V."/>
        </authorList>
    </citation>
    <scope>NUCLEOTIDE SEQUENCE [LARGE SCALE GENOMIC DNA]</scope>
    <source>
        <strain evidence="3 4">CBS 611.86</strain>
    </source>
</reference>
<sequence>MPSEEENLQYLYLVLTSGGAPTIDWAAVGDSMELKPGAVSKRWSRLKTAMTEGKNPGGAAYPFLWLCVKHSAKDKALDWTAIASKCNTTPGAASKRYSRMKQAFEKGDPTPATPTKAKNPSGDEPSTPTPSKRKRAPTTPKANKPKKGVADDKYKPAANGDDPQDDDEDEVDIKPVKRTKATPTKPKATPKPKPKAKTKTNTKANVKTESTEKDPIPQGSTNLTEASTLIKSENNGVDANDKDSDNQDQFFDAETGEVEDEVSVEGPSGEEDAEDDGLNHDRVESWLDEI</sequence>
<feature type="compositionally biased region" description="Basic and acidic residues" evidence="1">
    <location>
        <begin position="277"/>
        <end position="290"/>
    </location>
</feature>
<feature type="region of interest" description="Disordered" evidence="1">
    <location>
        <begin position="104"/>
        <end position="290"/>
    </location>
</feature>
<evidence type="ECO:0000259" key="2">
    <source>
        <dbReference type="Pfam" id="PF22980"/>
    </source>
</evidence>
<feature type="domain" description="Myb-like DNA-binding" evidence="2">
    <location>
        <begin position="5"/>
        <end position="50"/>
    </location>
</feature>
<keyword evidence="4" id="KW-1185">Reference proteome</keyword>
<protein>
    <recommendedName>
        <fullName evidence="2">Myb-like DNA-binding domain-containing protein</fullName>
    </recommendedName>
</protein>
<dbReference type="EMBL" id="JAADJZ010000007">
    <property type="protein sequence ID" value="KAF2873424.1"/>
    <property type="molecule type" value="Genomic_DNA"/>
</dbReference>
<dbReference type="Pfam" id="PF22980">
    <property type="entry name" value="Myb_DNA-bind_8"/>
    <property type="match status" value="2"/>
</dbReference>
<evidence type="ECO:0000313" key="4">
    <source>
        <dbReference type="Proteomes" id="UP000481861"/>
    </source>
</evidence>
<feature type="compositionally biased region" description="Basic residues" evidence="1">
    <location>
        <begin position="188"/>
        <end position="200"/>
    </location>
</feature>
<feature type="domain" description="Myb-like DNA-binding" evidence="2">
    <location>
        <begin position="61"/>
        <end position="106"/>
    </location>
</feature>
<gene>
    <name evidence="3" type="ORF">BDV95DRAFT_343450</name>
</gene>
<dbReference type="InterPro" id="IPR054505">
    <property type="entry name" value="Myb_DNA-bind_8"/>
</dbReference>
<evidence type="ECO:0000313" key="3">
    <source>
        <dbReference type="EMBL" id="KAF2873424.1"/>
    </source>
</evidence>
<comment type="caution">
    <text evidence="3">The sequence shown here is derived from an EMBL/GenBank/DDBJ whole genome shotgun (WGS) entry which is preliminary data.</text>
</comment>
<feature type="compositionally biased region" description="Acidic residues" evidence="1">
    <location>
        <begin position="254"/>
        <end position="276"/>
    </location>
</feature>
<evidence type="ECO:0000256" key="1">
    <source>
        <dbReference type="SAM" id="MobiDB-lite"/>
    </source>
</evidence>
<feature type="compositionally biased region" description="Polar residues" evidence="1">
    <location>
        <begin position="218"/>
        <end position="237"/>
    </location>
</feature>
<dbReference type="AlphaFoldDB" id="A0A7C8MNC7"/>
<feature type="compositionally biased region" description="Low complexity" evidence="1">
    <location>
        <begin position="109"/>
        <end position="118"/>
    </location>
</feature>
<dbReference type="Proteomes" id="UP000481861">
    <property type="component" value="Unassembled WGS sequence"/>
</dbReference>
<feature type="compositionally biased region" description="Acidic residues" evidence="1">
    <location>
        <begin position="162"/>
        <end position="171"/>
    </location>
</feature>
<accession>A0A7C8MNC7</accession>
<dbReference type="OrthoDB" id="3944408at2759"/>
<name>A0A7C8MNC7_9PLEO</name>
<proteinExistence type="predicted"/>
<organism evidence="3 4">
    <name type="scientific">Massariosphaeria phaeospora</name>
    <dbReference type="NCBI Taxonomy" id="100035"/>
    <lineage>
        <taxon>Eukaryota</taxon>
        <taxon>Fungi</taxon>
        <taxon>Dikarya</taxon>
        <taxon>Ascomycota</taxon>
        <taxon>Pezizomycotina</taxon>
        <taxon>Dothideomycetes</taxon>
        <taxon>Pleosporomycetidae</taxon>
        <taxon>Pleosporales</taxon>
        <taxon>Pleosporales incertae sedis</taxon>
        <taxon>Massariosphaeria</taxon>
    </lineage>
</organism>